<gene>
    <name evidence="1" type="ORF">NVP1224A_46</name>
</gene>
<evidence type="ECO:0000313" key="1">
    <source>
        <dbReference type="EMBL" id="AUR96413.1"/>
    </source>
</evidence>
<dbReference type="Proteomes" id="UP000277460">
    <property type="component" value="Segment"/>
</dbReference>
<reference evidence="1 2" key="1">
    <citation type="submission" date="2017-11" db="EMBL/GenBank/DDBJ databases">
        <title>A major lineage of nontailed dsDNA viruses as unrecognized killers of marine bacteria.</title>
        <authorList>
            <person name="Kauffman K.M."/>
            <person name="Hussain F.A."/>
            <person name="Yang J."/>
            <person name="Arevalo P."/>
            <person name="Brown J.M."/>
            <person name="Chang W.K."/>
            <person name="VanInsberghe D."/>
            <person name="Elsherbini J."/>
            <person name="Cutler M.B."/>
            <person name="Kelly L."/>
            <person name="Polz M.F."/>
        </authorList>
    </citation>
    <scope>NUCLEOTIDE SEQUENCE [LARGE SCALE GENOMIC DNA]</scope>
</reference>
<organism evidence="1 2">
    <name type="scientific">Vibrio phage 1.224.A._10N.261.48.B1</name>
    <dbReference type="NCBI Taxonomy" id="1881226"/>
    <lineage>
        <taxon>Viruses</taxon>
        <taxon>Duplodnaviria</taxon>
        <taxon>Heunggongvirae</taxon>
        <taxon>Uroviricota</taxon>
        <taxon>Caudoviricetes</taxon>
        <taxon>Schitoviridae</taxon>
        <taxon>Mukerjeevirus</taxon>
        <taxon>Mukerjeevirus mv48B1</taxon>
    </lineage>
</organism>
<proteinExistence type="predicted"/>
<protein>
    <submittedName>
        <fullName evidence="1">Uncharacterized protein</fullName>
    </submittedName>
</protein>
<evidence type="ECO:0000313" key="2">
    <source>
        <dbReference type="Proteomes" id="UP000277460"/>
    </source>
</evidence>
<accession>A0A2I7RS34</accession>
<name>A0A2I7RS34_9CAUD</name>
<sequence>MTKKTAVATAINPKQDEQPKDVYAAYTPAQLKAQLRKAERVIARQEHMSKAGKAVERLLENADFKVLIAHFEATVTRMTLDAPQRQNPESRAQDALITQSIAVVLDMIETLPEVGESMAKNVVDTRTAAINLKAKI</sequence>
<keyword evidence="2" id="KW-1185">Reference proteome</keyword>
<dbReference type="EMBL" id="MG592591">
    <property type="protein sequence ID" value="AUR96413.1"/>
    <property type="molecule type" value="Genomic_DNA"/>
</dbReference>